<dbReference type="HOGENOM" id="CLU_355261_0_0_1"/>
<evidence type="ECO:0000313" key="8">
    <source>
        <dbReference type="Proteomes" id="UP000027920"/>
    </source>
</evidence>
<dbReference type="CDD" id="cd12148">
    <property type="entry name" value="fungal_TF_MHR"/>
    <property type="match status" value="1"/>
</dbReference>
<feature type="domain" description="Xylanolytic transcriptional activator regulatory" evidence="6">
    <location>
        <begin position="297"/>
        <end position="557"/>
    </location>
</feature>
<dbReference type="EMBL" id="AMGV01000001">
    <property type="protein sequence ID" value="KEF62066.1"/>
    <property type="molecule type" value="Genomic_DNA"/>
</dbReference>
<evidence type="ECO:0000259" key="6">
    <source>
        <dbReference type="Pfam" id="PF04082"/>
    </source>
</evidence>
<name>A0A072PQA5_9EURO</name>
<keyword evidence="1" id="KW-0479">Metal-binding</keyword>
<evidence type="ECO:0000313" key="7">
    <source>
        <dbReference type="EMBL" id="KEF62066.1"/>
    </source>
</evidence>
<reference evidence="7 8" key="1">
    <citation type="submission" date="2013-03" db="EMBL/GenBank/DDBJ databases">
        <title>The Genome Sequence of Exophiala aquamarina CBS 119918.</title>
        <authorList>
            <consortium name="The Broad Institute Genomics Platform"/>
            <person name="Cuomo C."/>
            <person name="de Hoog S."/>
            <person name="Gorbushina A."/>
            <person name="Walker B."/>
            <person name="Young S.K."/>
            <person name="Zeng Q."/>
            <person name="Gargeya S."/>
            <person name="Fitzgerald M."/>
            <person name="Haas B."/>
            <person name="Abouelleil A."/>
            <person name="Allen A.W."/>
            <person name="Alvarado L."/>
            <person name="Arachchi H.M."/>
            <person name="Berlin A.M."/>
            <person name="Chapman S.B."/>
            <person name="Gainer-Dewar J."/>
            <person name="Goldberg J."/>
            <person name="Griggs A."/>
            <person name="Gujja S."/>
            <person name="Hansen M."/>
            <person name="Howarth C."/>
            <person name="Imamovic A."/>
            <person name="Ireland A."/>
            <person name="Larimer J."/>
            <person name="McCowan C."/>
            <person name="Murphy C."/>
            <person name="Pearson M."/>
            <person name="Poon T.W."/>
            <person name="Priest M."/>
            <person name="Roberts A."/>
            <person name="Saif S."/>
            <person name="Shea T."/>
            <person name="Sisk P."/>
            <person name="Sykes S."/>
            <person name="Wortman J."/>
            <person name="Nusbaum C."/>
            <person name="Birren B."/>
        </authorList>
    </citation>
    <scope>NUCLEOTIDE SEQUENCE [LARGE SCALE GENOMIC DNA]</scope>
    <source>
        <strain evidence="7 8">CBS 119918</strain>
    </source>
</reference>
<dbReference type="AlphaFoldDB" id="A0A072PQA5"/>
<dbReference type="GO" id="GO:0003677">
    <property type="term" value="F:DNA binding"/>
    <property type="evidence" value="ECO:0007669"/>
    <property type="project" value="InterPro"/>
</dbReference>
<dbReference type="GO" id="GO:0006351">
    <property type="term" value="P:DNA-templated transcription"/>
    <property type="evidence" value="ECO:0007669"/>
    <property type="project" value="InterPro"/>
</dbReference>
<keyword evidence="5" id="KW-0539">Nucleus</keyword>
<dbReference type="OrthoDB" id="1405595at2759"/>
<evidence type="ECO:0000256" key="3">
    <source>
        <dbReference type="ARBA" id="ARBA00023015"/>
    </source>
</evidence>
<dbReference type="RefSeq" id="XP_013264656.1">
    <property type="nucleotide sequence ID" value="XM_013409202.1"/>
</dbReference>
<evidence type="ECO:0000256" key="5">
    <source>
        <dbReference type="ARBA" id="ARBA00023242"/>
    </source>
</evidence>
<proteinExistence type="predicted"/>
<sequence>MPVEHGLDLTLSETQSQPGAFLSATNIADVGNVPILLSSSDAVQAEPAMRSVNADNPSASSATGGDHAEVLLPREIASSGLYHDDPPLPAFGPMFGASAEEQLTPEFLGDSMQTRHELGLASSEDTLMLEWEANARFDLAYLDWFDLTLDSAEEPAIIETSGLAVPSEIQKSACDLAVPVSSTRQPELYSNLNYPNTYSNAALLPDDQTQHHHQDAVAGGNTSLTQYPGLVGSSNPRQSLLRQFQTSEQLRKLMVNGRDISAVLEGFMYILSGDTLPSLRTLNSQFFLSYNLLEQFLDLYKTQFQPILPIIHLPSWDRSIAPSVLVSAMACIGAKYSTIENVSALSKGLGLICSIGLMSVAGPDMRGLSHHSHFAAACLHQIHALGSGDRQIYDNAEAGRGALLSLFRRAGLFKPHTQLRPEDQNNAYSEAGDDHRAQDSPFSWQRWRDSECDLRLAWAIFEYDCTLSTLTNRRGTIDVHEAPDRLPCAETLWEAHSSQMWRALASVKSMQLTGPRLPLVLQQLVSQKNLTRDVTSWSRRLCSQVLTRQMWDLKRIETAYTPDFLNLPQLFHMHQPANTILLRALTFLRNSMKNPISASDLVHTHVTYLLCHHAHLFTSNSGLHLIVHLFSNFFQEAHEVQRKQTHALQQRLRNLLQRDPIRTRRLTWHAAQIVGIAHENAVHALCKTTLVFTGYLYLLTSVRYGNLQSNCDFDPPVQLDRLPWCQDSEEGAEVETWIEMGGPAAVGSVSNLCDKDCFQTLKANAIQTIQDLKTWQLNQKFCKIIDAFPW</sequence>
<dbReference type="VEuPathDB" id="FungiDB:A1O9_00038"/>
<keyword evidence="3" id="KW-0805">Transcription regulation</keyword>
<comment type="caution">
    <text evidence="7">The sequence shown here is derived from an EMBL/GenBank/DDBJ whole genome shotgun (WGS) entry which is preliminary data.</text>
</comment>
<gene>
    <name evidence="7" type="ORF">A1O9_00038</name>
</gene>
<keyword evidence="4" id="KW-0804">Transcription</keyword>
<dbReference type="PANTHER" id="PTHR47660">
    <property type="entry name" value="TRANSCRIPTION FACTOR WITH C2H2 AND ZN(2)-CYS(6) DNA BINDING DOMAIN (EUROFUNG)-RELATED-RELATED"/>
    <property type="match status" value="1"/>
</dbReference>
<dbReference type="STRING" id="1182545.A0A072PQA5"/>
<keyword evidence="8" id="KW-1185">Reference proteome</keyword>
<accession>A0A072PQA5</accession>
<dbReference type="Proteomes" id="UP000027920">
    <property type="component" value="Unassembled WGS sequence"/>
</dbReference>
<organism evidence="7 8">
    <name type="scientific">Exophiala aquamarina CBS 119918</name>
    <dbReference type="NCBI Taxonomy" id="1182545"/>
    <lineage>
        <taxon>Eukaryota</taxon>
        <taxon>Fungi</taxon>
        <taxon>Dikarya</taxon>
        <taxon>Ascomycota</taxon>
        <taxon>Pezizomycotina</taxon>
        <taxon>Eurotiomycetes</taxon>
        <taxon>Chaetothyriomycetidae</taxon>
        <taxon>Chaetothyriales</taxon>
        <taxon>Herpotrichiellaceae</taxon>
        <taxon>Exophiala</taxon>
    </lineage>
</organism>
<dbReference type="GO" id="GO:0008270">
    <property type="term" value="F:zinc ion binding"/>
    <property type="evidence" value="ECO:0007669"/>
    <property type="project" value="InterPro"/>
</dbReference>
<evidence type="ECO:0000256" key="4">
    <source>
        <dbReference type="ARBA" id="ARBA00023163"/>
    </source>
</evidence>
<dbReference type="Pfam" id="PF04082">
    <property type="entry name" value="Fungal_trans"/>
    <property type="match status" value="1"/>
</dbReference>
<dbReference type="InterPro" id="IPR007219">
    <property type="entry name" value="XnlR_reg_dom"/>
</dbReference>
<evidence type="ECO:0000256" key="2">
    <source>
        <dbReference type="ARBA" id="ARBA00022833"/>
    </source>
</evidence>
<dbReference type="GeneID" id="25274990"/>
<keyword evidence="2" id="KW-0862">Zinc</keyword>
<evidence type="ECO:0000256" key="1">
    <source>
        <dbReference type="ARBA" id="ARBA00022723"/>
    </source>
</evidence>
<protein>
    <recommendedName>
        <fullName evidence="6">Xylanolytic transcriptional activator regulatory domain-containing protein</fullName>
    </recommendedName>
</protein>
<dbReference type="PANTHER" id="PTHR47660:SF2">
    <property type="entry name" value="TRANSCRIPTION FACTOR WITH C2H2 AND ZN(2)-CYS(6) DNA BINDING DOMAIN (EUROFUNG)"/>
    <property type="match status" value="1"/>
</dbReference>